<dbReference type="EMBL" id="UINC01195615">
    <property type="protein sequence ID" value="SVE12259.1"/>
    <property type="molecule type" value="Genomic_DNA"/>
</dbReference>
<gene>
    <name evidence="1" type="ORF">METZ01_LOCUS465113</name>
</gene>
<proteinExistence type="predicted"/>
<evidence type="ECO:0000313" key="1">
    <source>
        <dbReference type="EMBL" id="SVE12259.1"/>
    </source>
</evidence>
<dbReference type="AlphaFoldDB" id="A0A383AXJ3"/>
<reference evidence="1" key="1">
    <citation type="submission" date="2018-05" db="EMBL/GenBank/DDBJ databases">
        <authorList>
            <person name="Lanie J.A."/>
            <person name="Ng W.-L."/>
            <person name="Kazmierczak K.M."/>
            <person name="Andrzejewski T.M."/>
            <person name="Davidsen T.M."/>
            <person name="Wayne K.J."/>
            <person name="Tettelin H."/>
            <person name="Glass J.I."/>
            <person name="Rusch D."/>
            <person name="Podicherti R."/>
            <person name="Tsui H.-C.T."/>
            <person name="Winkler M.E."/>
        </authorList>
    </citation>
    <scope>NUCLEOTIDE SEQUENCE</scope>
</reference>
<name>A0A383AXJ3_9ZZZZ</name>
<protein>
    <submittedName>
        <fullName evidence="1">Uncharacterized protein</fullName>
    </submittedName>
</protein>
<accession>A0A383AXJ3</accession>
<sequence>MGGLSLMAFELKVCLFVVACFISDGCERGWTRFMRYSQMTRPSGVQVQLPHPHPCRVRDIFGTGIGNFEVVPDRTSVNFYG</sequence>
<organism evidence="1">
    <name type="scientific">marine metagenome</name>
    <dbReference type="NCBI Taxonomy" id="408172"/>
    <lineage>
        <taxon>unclassified sequences</taxon>
        <taxon>metagenomes</taxon>
        <taxon>ecological metagenomes</taxon>
    </lineage>
</organism>